<feature type="signal peptide" evidence="1">
    <location>
        <begin position="1"/>
        <end position="24"/>
    </location>
</feature>
<dbReference type="SUPFAM" id="SSF52833">
    <property type="entry name" value="Thioredoxin-like"/>
    <property type="match status" value="1"/>
</dbReference>
<dbReference type="GO" id="GO:0005975">
    <property type="term" value="P:carbohydrate metabolic process"/>
    <property type="evidence" value="ECO:0007669"/>
    <property type="project" value="InterPro"/>
</dbReference>
<dbReference type="PIRSF" id="PIRSF006402">
    <property type="entry name" value="UCP006402_thioredoxin"/>
    <property type="match status" value="1"/>
</dbReference>
<dbReference type="AlphaFoldDB" id="A0A851GNA2"/>
<dbReference type="Pfam" id="PF03190">
    <property type="entry name" value="Thioredox_DsbH"/>
    <property type="match status" value="1"/>
</dbReference>
<dbReference type="PANTHER" id="PTHR42899">
    <property type="entry name" value="SPERMATOGENESIS-ASSOCIATED PROTEIN 20"/>
    <property type="match status" value="1"/>
</dbReference>
<name>A0A851GNA2_9BACT</name>
<dbReference type="InterPro" id="IPR004879">
    <property type="entry name" value="Ssp411-like_TRX"/>
</dbReference>
<evidence type="ECO:0000256" key="1">
    <source>
        <dbReference type="SAM" id="SignalP"/>
    </source>
</evidence>
<evidence type="ECO:0000259" key="2">
    <source>
        <dbReference type="Pfam" id="PF03190"/>
    </source>
</evidence>
<reference evidence="3 4" key="1">
    <citation type="submission" date="2020-07" db="EMBL/GenBank/DDBJ databases">
        <title>Roseicoccus Jingziensis gen. nov., sp. nov., isolated from coastal seawater.</title>
        <authorList>
            <person name="Feng X."/>
        </authorList>
    </citation>
    <scope>NUCLEOTIDE SEQUENCE [LARGE SCALE GENOMIC DNA]</scope>
    <source>
        <strain evidence="3 4">N1E253</strain>
    </source>
</reference>
<organism evidence="3 4">
    <name type="scientific">Oceaniferula marina</name>
    <dbReference type="NCBI Taxonomy" id="2748318"/>
    <lineage>
        <taxon>Bacteria</taxon>
        <taxon>Pseudomonadati</taxon>
        <taxon>Verrucomicrobiota</taxon>
        <taxon>Verrucomicrobiia</taxon>
        <taxon>Verrucomicrobiales</taxon>
        <taxon>Verrucomicrobiaceae</taxon>
        <taxon>Oceaniferula</taxon>
    </lineage>
</organism>
<feature type="chain" id="PRO_5033068162" evidence="1">
    <location>
        <begin position="25"/>
        <end position="736"/>
    </location>
</feature>
<dbReference type="Proteomes" id="UP000557872">
    <property type="component" value="Unassembled WGS sequence"/>
</dbReference>
<evidence type="ECO:0000313" key="4">
    <source>
        <dbReference type="Proteomes" id="UP000557872"/>
    </source>
</evidence>
<dbReference type="InterPro" id="IPR024705">
    <property type="entry name" value="Ssp411"/>
</dbReference>
<sequence length="736" mass="81740">MRIFRPARFASITAAILATLLINACRTSPDDSVNGKEQAQVVPYLHQNNLADAHSSLLRSQANSPIHWQTWSKQVFKDAAKEKKTVFAFIAKGTDTYSVEMLKQLNTSEQTCQILNTHHINILVDGHQDPDLEYFTASLCLKSGTPVSTPLLVWFSYEGIPISWIPISHNSKNNIAEFIARTSHTVSKLWQDSPEYVLQNSREDFTRRMSSSLPDPIEDNDNLIPVRAIRQAASLYDPTSSTVDGLIGMSVARHINLLVNALQHPDVSATQREHYAQIACQTADTVMLNGLLDPLDGGIYLGIQSTTSALPVFAKDLPSQIYSMEALYNLYRASGKPRYLEAAESIRAFTNKTLALPDGTFSLGIIQAGVHQHENPCMWTLEEIEAALSPEELPICKQAFDIKGLGNIPLVDDRNRTHFRQNTLTWKTSPAELSKRNNIPEKELKEHLQSITKKLAKLRTEKTTNLIQEKLSTAGTMAQLASCLTTAYRATGNTSTLEDARQYLTRIQKQFRNEKGALCHARFNGNLIPRTAVGTDYTLITKAALDLYEVTLDASLLALAKQVHEEMNEALGNSLNHHLTESDGKQYPYPFTPYQFLSFRTLNNTNTWALAYANTTRLATHLPDPSIEAQATELKSILLATAQMSSIVSIDFLTENAKLEHPSVFLSQPISPELLKTASSKPCQIIALPKKPDSSGQFPGLENLNQPIPPQGALVIQRGQSRGMTTENEELIQLLQ</sequence>
<gene>
    <name evidence="3" type="ORF">HW115_12875</name>
</gene>
<dbReference type="RefSeq" id="WP_178933277.1">
    <property type="nucleotide sequence ID" value="NZ_JACBAZ010000004.1"/>
</dbReference>
<feature type="domain" description="Spermatogenesis-associated protein 20-like TRX" evidence="2">
    <location>
        <begin position="47"/>
        <end position="203"/>
    </location>
</feature>
<dbReference type="PANTHER" id="PTHR42899:SF1">
    <property type="entry name" value="SPERMATOGENESIS-ASSOCIATED PROTEIN 20"/>
    <property type="match status" value="1"/>
</dbReference>
<proteinExistence type="predicted"/>
<dbReference type="EMBL" id="JACBAZ010000004">
    <property type="protein sequence ID" value="NWK56507.1"/>
    <property type="molecule type" value="Genomic_DNA"/>
</dbReference>
<evidence type="ECO:0000313" key="3">
    <source>
        <dbReference type="EMBL" id="NWK56507.1"/>
    </source>
</evidence>
<dbReference type="SUPFAM" id="SSF48208">
    <property type="entry name" value="Six-hairpin glycosidases"/>
    <property type="match status" value="1"/>
</dbReference>
<protein>
    <submittedName>
        <fullName evidence="3">Thioredoxin domain-containing protein</fullName>
    </submittedName>
</protein>
<dbReference type="InterPro" id="IPR008928">
    <property type="entry name" value="6-hairpin_glycosidase_sf"/>
</dbReference>
<dbReference type="InterPro" id="IPR036249">
    <property type="entry name" value="Thioredoxin-like_sf"/>
</dbReference>
<dbReference type="Gene3D" id="3.40.30.10">
    <property type="entry name" value="Glutaredoxin"/>
    <property type="match status" value="1"/>
</dbReference>
<comment type="caution">
    <text evidence="3">The sequence shown here is derived from an EMBL/GenBank/DDBJ whole genome shotgun (WGS) entry which is preliminary data.</text>
</comment>
<accession>A0A851GNA2</accession>
<keyword evidence="1" id="KW-0732">Signal</keyword>
<keyword evidence="4" id="KW-1185">Reference proteome</keyword>